<geneLocation type="plasmid" evidence="2">
    <name>psj05684b</name>
</geneLocation>
<keyword evidence="1" id="KW-0614">Plasmid</keyword>
<dbReference type="eggNOG" id="ENOG5032ZPP">
    <property type="taxonomic scope" value="Bacteria"/>
</dbReference>
<dbReference type="SUPFAM" id="SSF141694">
    <property type="entry name" value="AF2212/PG0164-like"/>
    <property type="match status" value="1"/>
</dbReference>
<dbReference type="OrthoDB" id="9808666at2"/>
<sequence length="99" mass="11084">MEQFDFEAELWLYPGKGGWHFVTLPQDIAVQIRFAAEPTKTGWGSQAVLARAGRTEWTTSIFPDKSSGSFLLPLKAEVRRKENLTTGQTVKVALMLTRA</sequence>
<evidence type="ECO:0008006" key="3">
    <source>
        <dbReference type="Google" id="ProtNLM"/>
    </source>
</evidence>
<keyword evidence="2" id="KW-1185">Reference proteome</keyword>
<dbReference type="Pfam" id="PF08922">
    <property type="entry name" value="DUF1905"/>
    <property type="match status" value="1"/>
</dbReference>
<dbReference type="InterPro" id="IPR015018">
    <property type="entry name" value="DUF1905"/>
</dbReference>
<dbReference type="Proteomes" id="UP000217211">
    <property type="component" value="Plasmid pSJ05684b"/>
</dbReference>
<dbReference type="STRING" id="716928.GCA_000261485_02398"/>
<proteinExistence type="predicted"/>
<gene>
    <name evidence="1" type="ORF">SJ05684_b43870</name>
</gene>
<reference evidence="1 2" key="1">
    <citation type="submission" date="2017-08" db="EMBL/GenBank/DDBJ databases">
        <title>Multipartite genome sequences of Sinorhizobium species nodulating soybeans.</title>
        <authorList>
            <person name="Tian C.F."/>
        </authorList>
    </citation>
    <scope>NUCLEOTIDE SEQUENCE [LARGE SCALE GENOMIC DNA]</scope>
    <source>
        <strain evidence="1 2">CCBAU 05684</strain>
        <plasmid evidence="2">psj05684b</plasmid>
    </source>
</reference>
<dbReference type="EMBL" id="CP023068">
    <property type="protein sequence ID" value="ASY65369.1"/>
    <property type="molecule type" value="Genomic_DNA"/>
</dbReference>
<evidence type="ECO:0000313" key="1">
    <source>
        <dbReference type="EMBL" id="ASY65369.1"/>
    </source>
</evidence>
<dbReference type="RefSeq" id="WP_034854576.1">
    <property type="nucleotide sequence ID" value="NZ_AJQT01000043.1"/>
</dbReference>
<evidence type="ECO:0000313" key="2">
    <source>
        <dbReference type="Proteomes" id="UP000217211"/>
    </source>
</evidence>
<dbReference type="KEGG" id="esj:SJ05684_b43870"/>
<name>A0A249PJ71_9HYPH</name>
<accession>A0A249PJ71</accession>
<protein>
    <recommendedName>
        <fullName evidence="3">DUF1905 domain-containing protein</fullName>
    </recommendedName>
</protein>
<dbReference type="Gene3D" id="2.40.30.100">
    <property type="entry name" value="AF2212/PG0164-like"/>
    <property type="match status" value="1"/>
</dbReference>
<dbReference type="AlphaFoldDB" id="A0A249PJ71"/>
<organism evidence="1 2">
    <name type="scientific">Sinorhizobium sojae CCBAU 05684</name>
    <dbReference type="NCBI Taxonomy" id="716928"/>
    <lineage>
        <taxon>Bacteria</taxon>
        <taxon>Pseudomonadati</taxon>
        <taxon>Pseudomonadota</taxon>
        <taxon>Alphaproteobacteria</taxon>
        <taxon>Hyphomicrobiales</taxon>
        <taxon>Rhizobiaceae</taxon>
        <taxon>Sinorhizobium/Ensifer group</taxon>
        <taxon>Sinorhizobium</taxon>
    </lineage>
</organism>
<dbReference type="InterPro" id="IPR037079">
    <property type="entry name" value="AF2212/PG0164-like_sf"/>
</dbReference>